<evidence type="ECO:0000256" key="5">
    <source>
        <dbReference type="SAM" id="Phobius"/>
    </source>
</evidence>
<accession>A0A316YI23</accession>
<feature type="transmembrane region" description="Helical" evidence="5">
    <location>
        <begin position="290"/>
        <end position="309"/>
    </location>
</feature>
<evidence type="ECO:0000256" key="4">
    <source>
        <dbReference type="ARBA" id="ARBA00023136"/>
    </source>
</evidence>
<dbReference type="GeneID" id="37043926"/>
<dbReference type="Gene3D" id="1.20.1250.20">
    <property type="entry name" value="MFS general substrate transporter like domains"/>
    <property type="match status" value="1"/>
</dbReference>
<dbReference type="PANTHER" id="PTHR23294">
    <property type="entry name" value="ET TRANSLATION PRODUCT-RELATED"/>
    <property type="match status" value="1"/>
</dbReference>
<dbReference type="InterPro" id="IPR051617">
    <property type="entry name" value="UNC-93-like_regulator"/>
</dbReference>
<feature type="transmembrane region" description="Helical" evidence="5">
    <location>
        <begin position="39"/>
        <end position="59"/>
    </location>
</feature>
<dbReference type="PANTHER" id="PTHR23294:SF19">
    <property type="entry name" value="DUF895 DOMAIN MEMBRANE PROTEIN-RELATED"/>
    <property type="match status" value="1"/>
</dbReference>
<evidence type="ECO:0000313" key="6">
    <source>
        <dbReference type="EMBL" id="PWN89077.1"/>
    </source>
</evidence>
<feature type="transmembrane region" description="Helical" evidence="5">
    <location>
        <begin position="71"/>
        <end position="90"/>
    </location>
</feature>
<comment type="subcellular location">
    <subcellularLocation>
        <location evidence="1">Membrane</location>
        <topology evidence="1">Multi-pass membrane protein</topology>
    </subcellularLocation>
</comment>
<dbReference type="InterPro" id="IPR036259">
    <property type="entry name" value="MFS_trans_sf"/>
</dbReference>
<dbReference type="AlphaFoldDB" id="A0A316YI23"/>
<dbReference type="SUPFAM" id="SSF103473">
    <property type="entry name" value="MFS general substrate transporter"/>
    <property type="match status" value="1"/>
</dbReference>
<reference evidence="6 7" key="1">
    <citation type="journal article" date="2018" name="Mol. Biol. Evol.">
        <title>Broad Genomic Sampling Reveals a Smut Pathogenic Ancestry of the Fungal Clade Ustilaginomycotina.</title>
        <authorList>
            <person name="Kijpornyongpan T."/>
            <person name="Mondo S.J."/>
            <person name="Barry K."/>
            <person name="Sandor L."/>
            <person name="Lee J."/>
            <person name="Lipzen A."/>
            <person name="Pangilinan J."/>
            <person name="LaButti K."/>
            <person name="Hainaut M."/>
            <person name="Henrissat B."/>
            <person name="Grigoriev I.V."/>
            <person name="Spatafora J.W."/>
            <person name="Aime M.C."/>
        </authorList>
    </citation>
    <scope>NUCLEOTIDE SEQUENCE [LARGE SCALE GENOMIC DNA]</scope>
    <source>
        <strain evidence="6 7">MCA 4198</strain>
    </source>
</reference>
<dbReference type="Proteomes" id="UP000245768">
    <property type="component" value="Unassembled WGS sequence"/>
</dbReference>
<organism evidence="6 7">
    <name type="scientific">Acaromyces ingoldii</name>
    <dbReference type="NCBI Taxonomy" id="215250"/>
    <lineage>
        <taxon>Eukaryota</taxon>
        <taxon>Fungi</taxon>
        <taxon>Dikarya</taxon>
        <taxon>Basidiomycota</taxon>
        <taxon>Ustilaginomycotina</taxon>
        <taxon>Exobasidiomycetes</taxon>
        <taxon>Exobasidiales</taxon>
        <taxon>Cryptobasidiaceae</taxon>
        <taxon>Acaromyces</taxon>
    </lineage>
</organism>
<evidence type="ECO:0000256" key="1">
    <source>
        <dbReference type="ARBA" id="ARBA00004141"/>
    </source>
</evidence>
<feature type="transmembrane region" description="Helical" evidence="5">
    <location>
        <begin position="256"/>
        <end position="278"/>
    </location>
</feature>
<keyword evidence="4 5" id="KW-0472">Membrane</keyword>
<keyword evidence="7" id="KW-1185">Reference proteome</keyword>
<dbReference type="Pfam" id="PF05978">
    <property type="entry name" value="UNC-93"/>
    <property type="match status" value="1"/>
</dbReference>
<feature type="transmembrane region" description="Helical" evidence="5">
    <location>
        <begin position="102"/>
        <end position="122"/>
    </location>
</feature>
<dbReference type="OrthoDB" id="196103at2759"/>
<dbReference type="EMBL" id="KZ819637">
    <property type="protein sequence ID" value="PWN89077.1"/>
    <property type="molecule type" value="Genomic_DNA"/>
</dbReference>
<evidence type="ECO:0008006" key="8">
    <source>
        <dbReference type="Google" id="ProtNLM"/>
    </source>
</evidence>
<dbReference type="InterPro" id="IPR010291">
    <property type="entry name" value="Ion_channel_UNC-93"/>
</dbReference>
<feature type="transmembrane region" description="Helical" evidence="5">
    <location>
        <begin position="128"/>
        <end position="147"/>
    </location>
</feature>
<gene>
    <name evidence="6" type="ORF">FA10DRAFT_267680</name>
</gene>
<dbReference type="InParanoid" id="A0A316YI23"/>
<evidence type="ECO:0000256" key="2">
    <source>
        <dbReference type="ARBA" id="ARBA00022692"/>
    </source>
</evidence>
<name>A0A316YI23_9BASI</name>
<feature type="transmembrane region" description="Helical" evidence="5">
    <location>
        <begin position="200"/>
        <end position="220"/>
    </location>
</feature>
<keyword evidence="2 5" id="KW-0812">Transmembrane</keyword>
<keyword evidence="3 5" id="KW-1133">Transmembrane helix</keyword>
<dbReference type="GO" id="GO:0016020">
    <property type="term" value="C:membrane"/>
    <property type="evidence" value="ECO:0007669"/>
    <property type="project" value="UniProtKB-SubCell"/>
</dbReference>
<feature type="transmembrane region" description="Helical" evidence="5">
    <location>
        <begin position="168"/>
        <end position="188"/>
    </location>
</feature>
<feature type="transmembrane region" description="Helical" evidence="5">
    <location>
        <begin position="362"/>
        <end position="383"/>
    </location>
</feature>
<sequence>MSAASPTKESIEEASVGVDHELASPTKPLQRPHWFRSTFFNITILGFCSFLAPGIWGAMSATGGGGQQSVSLVNAANSSTFCLMVVTGLLTPTLIRLTNVRIALSLGGVGYSVYAAGLYLHGKNGTEWLVVFGAVCCGISAGTFWATEGSIALAYPERAKQGFYLSYWLMYRVMGQFLGGAINLGLNANNDQAGSLSSNTYIVFIVLQCLGPFVALLISLPEQVQRKDGTPVLLQLQPTAWQEIKSMAKIIVTPNVLLLLPLIWQGTFSEALIGTYAASHFTVRSRALGSFLSAIVAALCNYIQGFFLDNQRTTINARGKGLFLTIYGMQIGWWIFAIIIMNRYEHTKPTLDWGQSEWNTGFALYIMLQIGFNLMYEYTYWIVGSSNQKSSEIVRLASIIRSVESAGQAVSYGINSTTLRLDAVAGINFGLLAIALPPAWLVVRKVGILEDGTKLVKFPIYAEDDEQREELAKSGVVDATDAKGATAANQ</sequence>
<proteinExistence type="predicted"/>
<evidence type="ECO:0000256" key="3">
    <source>
        <dbReference type="ARBA" id="ARBA00022989"/>
    </source>
</evidence>
<dbReference type="RefSeq" id="XP_025376275.1">
    <property type="nucleotide sequence ID" value="XM_025522010.1"/>
</dbReference>
<feature type="transmembrane region" description="Helical" evidence="5">
    <location>
        <begin position="321"/>
        <end position="342"/>
    </location>
</feature>
<protein>
    <recommendedName>
        <fullName evidence="8">DUF895 domain membrane protein</fullName>
    </recommendedName>
</protein>
<evidence type="ECO:0000313" key="7">
    <source>
        <dbReference type="Proteomes" id="UP000245768"/>
    </source>
</evidence>